<dbReference type="RefSeq" id="WP_129271879.1">
    <property type="nucleotide sequence ID" value="NZ_MZXW01000021.1"/>
</dbReference>
<evidence type="ECO:0000313" key="4">
    <source>
        <dbReference type="Proteomes" id="UP000290819"/>
    </source>
</evidence>
<comment type="caution">
    <text evidence="3">The sequence shown here is derived from an EMBL/GenBank/DDBJ whole genome shotgun (WGS) entry which is preliminary data.</text>
</comment>
<evidence type="ECO:0000256" key="1">
    <source>
        <dbReference type="SAM" id="MobiDB-lite"/>
    </source>
</evidence>
<keyword evidence="4" id="KW-1185">Reference proteome</keyword>
<sequence>MKPQSRSVARVVRLSVAEPDGAGRLVRFDDGGLVRPGSGRSTMPGVADIGSHPDAGPERDTGTFWWALAFSLMEGFALYGAALHPTAAMPVHAILAATRDRQPADAGEPPQRARSSSGAEAESTGNVVEFDRVRPRDAQPERHWTWLRAAGETVSALTAQLRREREIRRAIAALKDLDDRTLRDLGIRGRSEIEWTVRYCHDC</sequence>
<dbReference type="AlphaFoldDB" id="A0A4Q1V605"/>
<dbReference type="Pfam" id="PF06568">
    <property type="entry name" value="YjiS-like"/>
    <property type="match status" value="1"/>
</dbReference>
<reference evidence="3 4" key="1">
    <citation type="submission" date="2017-03" db="EMBL/GenBank/DDBJ databases">
        <authorList>
            <person name="Safronova V.I."/>
            <person name="Sazanova A.L."/>
            <person name="Chirak E.R."/>
        </authorList>
    </citation>
    <scope>NUCLEOTIDE SEQUENCE [LARGE SCALE GENOMIC DNA]</scope>
    <source>
        <strain evidence="3 4">Opo-243</strain>
    </source>
</reference>
<accession>A0A4Q1V605</accession>
<dbReference type="OrthoDB" id="8234832at2"/>
<evidence type="ECO:0000313" key="3">
    <source>
        <dbReference type="EMBL" id="RXT45684.1"/>
    </source>
</evidence>
<feature type="domain" description="YjiS-like" evidence="2">
    <location>
        <begin position="158"/>
        <end position="194"/>
    </location>
</feature>
<evidence type="ECO:0000259" key="2">
    <source>
        <dbReference type="Pfam" id="PF06568"/>
    </source>
</evidence>
<feature type="compositionally biased region" description="Low complexity" evidence="1">
    <location>
        <begin position="112"/>
        <end position="123"/>
    </location>
</feature>
<dbReference type="EMBL" id="MZXW01000021">
    <property type="protein sequence ID" value="RXT45684.1"/>
    <property type="molecule type" value="Genomic_DNA"/>
</dbReference>
<name>A0A4Q1V605_9BRAD</name>
<proteinExistence type="predicted"/>
<feature type="region of interest" description="Disordered" evidence="1">
    <location>
        <begin position="99"/>
        <end position="136"/>
    </location>
</feature>
<protein>
    <recommendedName>
        <fullName evidence="2">YjiS-like domain-containing protein</fullName>
    </recommendedName>
</protein>
<dbReference type="Proteomes" id="UP000290819">
    <property type="component" value="Unassembled WGS sequence"/>
</dbReference>
<gene>
    <name evidence="3" type="ORF">B5V03_18595</name>
</gene>
<organism evidence="3 4">
    <name type="scientific">Bradyrhizobium betae</name>
    <dbReference type="NCBI Taxonomy" id="244734"/>
    <lineage>
        <taxon>Bacteria</taxon>
        <taxon>Pseudomonadati</taxon>
        <taxon>Pseudomonadota</taxon>
        <taxon>Alphaproteobacteria</taxon>
        <taxon>Hyphomicrobiales</taxon>
        <taxon>Nitrobacteraceae</taxon>
        <taxon>Bradyrhizobium</taxon>
    </lineage>
</organism>
<dbReference type="InterPro" id="IPR009506">
    <property type="entry name" value="YjiS-like"/>
</dbReference>